<dbReference type="SUPFAM" id="SSF52833">
    <property type="entry name" value="Thioredoxin-like"/>
    <property type="match status" value="1"/>
</dbReference>
<sequence length="209" mass="22469">MNRHAMIKTFRGLTALFLPLALPLALGACSGGGSPQQTAQRPPLEGAAIGGPFTLVDKTGRAVSWSDFDGKYRIIYFGYSFCPDACPVDVQKMMQGFALFEKAQPQLAAQVQPIFVTIDPARDTPEIVGEFAAAFSPRLLGLTGTQAQIDAAAKSFAIYHAKGKETPGGYLMDHSRTAYLMGRKGEAIAMLPVDKTKEDVAAELAKWVK</sequence>
<dbReference type="PROSITE" id="PS51257">
    <property type="entry name" value="PROKAR_LIPOPROTEIN"/>
    <property type="match status" value="1"/>
</dbReference>
<dbReference type="Gene3D" id="3.40.30.10">
    <property type="entry name" value="Glutaredoxin"/>
    <property type="match status" value="1"/>
</dbReference>
<evidence type="ECO:0000313" key="4">
    <source>
        <dbReference type="Proteomes" id="UP001361239"/>
    </source>
</evidence>
<dbReference type="InterPro" id="IPR003782">
    <property type="entry name" value="SCO1/SenC"/>
</dbReference>
<comment type="caution">
    <text evidence="3">The sequence shown here is derived from an EMBL/GenBank/DDBJ whole genome shotgun (WGS) entry which is preliminary data.</text>
</comment>
<keyword evidence="4" id="KW-1185">Reference proteome</keyword>
<accession>A0ABU8S1N2</accession>
<keyword evidence="2" id="KW-0732">Signal</keyword>
<dbReference type="CDD" id="cd02968">
    <property type="entry name" value="SCO"/>
    <property type="match status" value="1"/>
</dbReference>
<feature type="chain" id="PRO_5047496334" evidence="2">
    <location>
        <begin position="28"/>
        <end position="209"/>
    </location>
</feature>
<evidence type="ECO:0000313" key="3">
    <source>
        <dbReference type="EMBL" id="MEJ5979205.1"/>
    </source>
</evidence>
<comment type="similarity">
    <text evidence="1">Belongs to the SCO1/2 family.</text>
</comment>
<organism evidence="3 4">
    <name type="scientific">Novosphingobium anseongense</name>
    <dbReference type="NCBI Taxonomy" id="3133436"/>
    <lineage>
        <taxon>Bacteria</taxon>
        <taxon>Pseudomonadati</taxon>
        <taxon>Pseudomonadota</taxon>
        <taxon>Alphaproteobacteria</taxon>
        <taxon>Sphingomonadales</taxon>
        <taxon>Sphingomonadaceae</taxon>
        <taxon>Novosphingobium</taxon>
    </lineage>
</organism>
<gene>
    <name evidence="3" type="ORF">WG901_21305</name>
</gene>
<dbReference type="Proteomes" id="UP001361239">
    <property type="component" value="Unassembled WGS sequence"/>
</dbReference>
<feature type="signal peptide" evidence="2">
    <location>
        <begin position="1"/>
        <end position="27"/>
    </location>
</feature>
<dbReference type="Pfam" id="PF02630">
    <property type="entry name" value="SCO1-SenC"/>
    <property type="match status" value="1"/>
</dbReference>
<dbReference type="PANTHER" id="PTHR12151:SF25">
    <property type="entry name" value="LINALOOL DEHYDRATASE_ISOMERASE DOMAIN-CONTAINING PROTEIN"/>
    <property type="match status" value="1"/>
</dbReference>
<evidence type="ECO:0000256" key="1">
    <source>
        <dbReference type="ARBA" id="ARBA00010996"/>
    </source>
</evidence>
<proteinExistence type="inferred from homology"/>
<dbReference type="RefSeq" id="WP_339589146.1">
    <property type="nucleotide sequence ID" value="NZ_JBBHJZ010000006.1"/>
</dbReference>
<reference evidence="3 4" key="1">
    <citation type="submission" date="2024-03" db="EMBL/GenBank/DDBJ databases">
        <authorList>
            <person name="Jo J.-H."/>
        </authorList>
    </citation>
    <scope>NUCLEOTIDE SEQUENCE [LARGE SCALE GENOMIC DNA]</scope>
    <source>
        <strain evidence="3 4">PS1R-30</strain>
    </source>
</reference>
<dbReference type="EMBL" id="JBBHJZ010000006">
    <property type="protein sequence ID" value="MEJ5979205.1"/>
    <property type="molecule type" value="Genomic_DNA"/>
</dbReference>
<name>A0ABU8S1N2_9SPHN</name>
<protein>
    <submittedName>
        <fullName evidence="3">SCO family protein</fullName>
    </submittedName>
</protein>
<evidence type="ECO:0000256" key="2">
    <source>
        <dbReference type="SAM" id="SignalP"/>
    </source>
</evidence>
<dbReference type="PANTHER" id="PTHR12151">
    <property type="entry name" value="ELECTRON TRANSPORT PROTIN SCO1/SENC FAMILY MEMBER"/>
    <property type="match status" value="1"/>
</dbReference>
<dbReference type="InterPro" id="IPR036249">
    <property type="entry name" value="Thioredoxin-like_sf"/>
</dbReference>